<reference evidence="1" key="1">
    <citation type="submission" date="2023-08" db="EMBL/GenBank/DDBJ databases">
        <title>A de novo genome assembly of Solanum verrucosum Schlechtendal, a Mexican diploid species geographically isolated from the other diploid A-genome species in potato relatives.</title>
        <authorList>
            <person name="Hosaka K."/>
        </authorList>
    </citation>
    <scope>NUCLEOTIDE SEQUENCE</scope>
    <source>
        <tissue evidence="1">Young leaves</tissue>
    </source>
</reference>
<sequence>MGSDAASVAGIPSPRDIKVHRLMCMELIKFVTGVAMLLPAIEEARPGSNPGIQILCQLTRALDKAKDILQHCSESSKLYLVCIFTQSYRTSSVYLFN</sequence>
<keyword evidence="2" id="KW-1185">Reference proteome</keyword>
<accession>A0AAF0QB76</accession>
<dbReference type="AlphaFoldDB" id="A0AAF0QB76"/>
<evidence type="ECO:0000313" key="2">
    <source>
        <dbReference type="Proteomes" id="UP001234989"/>
    </source>
</evidence>
<dbReference type="Proteomes" id="UP001234989">
    <property type="component" value="Chromosome 2"/>
</dbReference>
<protein>
    <submittedName>
        <fullName evidence="1">Uncharacterized protein</fullName>
    </submittedName>
</protein>
<organism evidence="1 2">
    <name type="scientific">Solanum verrucosum</name>
    <dbReference type="NCBI Taxonomy" id="315347"/>
    <lineage>
        <taxon>Eukaryota</taxon>
        <taxon>Viridiplantae</taxon>
        <taxon>Streptophyta</taxon>
        <taxon>Embryophyta</taxon>
        <taxon>Tracheophyta</taxon>
        <taxon>Spermatophyta</taxon>
        <taxon>Magnoliopsida</taxon>
        <taxon>eudicotyledons</taxon>
        <taxon>Gunneridae</taxon>
        <taxon>Pentapetalae</taxon>
        <taxon>asterids</taxon>
        <taxon>lamiids</taxon>
        <taxon>Solanales</taxon>
        <taxon>Solanaceae</taxon>
        <taxon>Solanoideae</taxon>
        <taxon>Solaneae</taxon>
        <taxon>Solanum</taxon>
    </lineage>
</organism>
<name>A0AAF0QB76_SOLVR</name>
<proteinExistence type="predicted"/>
<evidence type="ECO:0000313" key="1">
    <source>
        <dbReference type="EMBL" id="WMV16744.1"/>
    </source>
</evidence>
<gene>
    <name evidence="1" type="ORF">MTR67_010129</name>
</gene>
<dbReference type="EMBL" id="CP133613">
    <property type="protein sequence ID" value="WMV16744.1"/>
    <property type="molecule type" value="Genomic_DNA"/>
</dbReference>